<evidence type="ECO:0000313" key="1">
    <source>
        <dbReference type="EMBL" id="APO13926.1"/>
    </source>
</evidence>
<dbReference type="EMBL" id="KX151395">
    <property type="protein sequence ID" value="APO13926.1"/>
    <property type="molecule type" value="Genomic_DNA"/>
</dbReference>
<dbReference type="Proteomes" id="UP000204293">
    <property type="component" value="Segment"/>
</dbReference>
<dbReference type="KEGG" id="vg:30685046"/>
<sequence length="69" mass="8332">MEKNVNAVKISFEAWLRDTRNENNYRLLRDIDEIVTSYLNEKRKKLRRIDTLNRMLNGYDDKEDLKLGS</sequence>
<reference evidence="1 2" key="1">
    <citation type="submission" date="2016-04" db="EMBL/GenBank/DDBJ databases">
        <title>Sequence analysis of the Plodia interpunctella granulovirus genome: Discovery of an unusual inhibitor-of-apoptosis (IAP) gene.</title>
        <authorList>
            <person name="Harrison R.L."/>
            <person name="Rowley D.L."/>
            <person name="Funk C.J."/>
        </authorList>
    </citation>
    <scope>NUCLEOTIDE SEQUENCE [LARGE SCALE GENOMIC DNA]</scope>
    <source>
        <strain evidence="1">Cambridge</strain>
    </source>
</reference>
<dbReference type="RefSeq" id="YP_009330174.1">
    <property type="nucleotide sequence ID" value="NC_032255.1"/>
</dbReference>
<evidence type="ECO:0000313" key="2">
    <source>
        <dbReference type="Proteomes" id="UP000204293"/>
    </source>
</evidence>
<protein>
    <submittedName>
        <fullName evidence="1">ORF42</fullName>
    </submittedName>
</protein>
<keyword evidence="2" id="KW-1185">Reference proteome</keyword>
<accession>A0A1L5JH04</accession>
<proteinExistence type="predicted"/>
<name>A0A1L5JH04_9BBAC</name>
<organism evidence="1 2">
    <name type="scientific">Plodia interpunctella granulovirus</name>
    <dbReference type="NCBI Taxonomy" id="262175"/>
    <lineage>
        <taxon>Viruses</taxon>
        <taxon>Viruses incertae sedis</taxon>
        <taxon>Naldaviricetes</taxon>
        <taxon>Lefavirales</taxon>
        <taxon>Baculoviridae</taxon>
        <taxon>Betabaculovirus</taxon>
        <taxon>Betabaculovirus plinterpunctellae</taxon>
    </lineage>
</organism>
<dbReference type="GeneID" id="30685046"/>